<dbReference type="AlphaFoldDB" id="A0A7V4KEE0"/>
<name>A0A7V4KEE0_FERPE</name>
<dbReference type="GO" id="GO:0050661">
    <property type="term" value="F:NADP binding"/>
    <property type="evidence" value="ECO:0007669"/>
    <property type="project" value="TreeGrafter"/>
</dbReference>
<accession>A0A7V4KEE0</accession>
<comment type="catalytic activity">
    <reaction evidence="10">
        <text>5,6-dihydrothymine + NAD(+) = thymine + NADH + H(+)</text>
        <dbReference type="Rhea" id="RHEA:28791"/>
        <dbReference type="ChEBI" id="CHEBI:15378"/>
        <dbReference type="ChEBI" id="CHEBI:17821"/>
        <dbReference type="ChEBI" id="CHEBI:27468"/>
        <dbReference type="ChEBI" id="CHEBI:57540"/>
        <dbReference type="ChEBI" id="CHEBI:57945"/>
        <dbReference type="EC" id="1.3.1.1"/>
    </reaction>
</comment>
<evidence type="ECO:0000256" key="7">
    <source>
        <dbReference type="ARBA" id="ARBA00023014"/>
    </source>
</evidence>
<evidence type="ECO:0000259" key="15">
    <source>
        <dbReference type="PROSITE" id="PS51379"/>
    </source>
</evidence>
<dbReference type="PANTHER" id="PTHR43073:SF2">
    <property type="entry name" value="DIHYDROPYRIMIDINE DEHYDROGENASE [NADP(+)]"/>
    <property type="match status" value="1"/>
</dbReference>
<keyword evidence="7" id="KW-0411">Iron-sulfur</keyword>
<dbReference type="PROSITE" id="PS00912">
    <property type="entry name" value="DHODEHASE_2"/>
    <property type="match status" value="1"/>
</dbReference>
<dbReference type="GO" id="GO:0004159">
    <property type="term" value="F:dihydropyrimidine dehydrogenase (NAD+) activity"/>
    <property type="evidence" value="ECO:0007669"/>
    <property type="project" value="UniProtKB-EC"/>
</dbReference>
<keyword evidence="4" id="KW-0479">Metal-binding</keyword>
<dbReference type="InterPro" id="IPR013785">
    <property type="entry name" value="Aldolase_TIM"/>
</dbReference>
<dbReference type="UniPathway" id="UPA00070"/>
<dbReference type="GO" id="GO:0006207">
    <property type="term" value="P:'de novo' pyrimidine nucleobase biosynthetic process"/>
    <property type="evidence" value="ECO:0007669"/>
    <property type="project" value="InterPro"/>
</dbReference>
<evidence type="ECO:0000256" key="3">
    <source>
        <dbReference type="ARBA" id="ARBA00010804"/>
    </source>
</evidence>
<protein>
    <recommendedName>
        <fullName evidence="14">dihydrouracil dehydrogenase (NAD(+))</fullName>
        <ecNumber evidence="14">1.3.1.1</ecNumber>
    </recommendedName>
    <alternativeName>
        <fullName evidence="9">Dihydrothymine dehydrogenase</fullName>
    </alternativeName>
    <alternativeName>
        <fullName evidence="8">Dihydrouracil dehydrogenase</fullName>
    </alternativeName>
</protein>
<dbReference type="Gene3D" id="3.30.70.20">
    <property type="match status" value="1"/>
</dbReference>
<dbReference type="GO" id="GO:0005737">
    <property type="term" value="C:cytoplasm"/>
    <property type="evidence" value="ECO:0007669"/>
    <property type="project" value="InterPro"/>
</dbReference>
<dbReference type="InterPro" id="IPR017896">
    <property type="entry name" value="4Fe4S_Fe-S-bd"/>
</dbReference>
<evidence type="ECO:0000256" key="9">
    <source>
        <dbReference type="ARBA" id="ARBA00032722"/>
    </source>
</evidence>
<dbReference type="GO" id="GO:0002058">
    <property type="term" value="F:uracil binding"/>
    <property type="evidence" value="ECO:0007669"/>
    <property type="project" value="TreeGrafter"/>
</dbReference>
<dbReference type="SUPFAM" id="SSF51395">
    <property type="entry name" value="FMN-linked oxidoreductases"/>
    <property type="match status" value="1"/>
</dbReference>
<dbReference type="Gene3D" id="3.20.20.70">
    <property type="entry name" value="Aldolase class I"/>
    <property type="match status" value="1"/>
</dbReference>
<dbReference type="Pfam" id="PF01180">
    <property type="entry name" value="DHO_dh"/>
    <property type="match status" value="1"/>
</dbReference>
<gene>
    <name evidence="16" type="ORF">ENT78_08890</name>
</gene>
<dbReference type="InterPro" id="IPR001295">
    <property type="entry name" value="Dihydroorotate_DH_CS"/>
</dbReference>
<evidence type="ECO:0000256" key="14">
    <source>
        <dbReference type="ARBA" id="ARBA00049728"/>
    </source>
</evidence>
<evidence type="ECO:0000256" key="10">
    <source>
        <dbReference type="ARBA" id="ARBA00047685"/>
    </source>
</evidence>
<evidence type="ECO:0000256" key="8">
    <source>
        <dbReference type="ARBA" id="ARBA00030119"/>
    </source>
</evidence>
<keyword evidence="5" id="KW-0560">Oxidoreductase</keyword>
<dbReference type="GO" id="GO:0044205">
    <property type="term" value="P:'de novo' UMP biosynthetic process"/>
    <property type="evidence" value="ECO:0007669"/>
    <property type="project" value="UniProtKB-UniPathway"/>
</dbReference>
<feature type="domain" description="4Fe-4S ferredoxin-type" evidence="15">
    <location>
        <begin position="349"/>
        <end position="378"/>
    </location>
</feature>
<comment type="similarity">
    <text evidence="3">Belongs to the dihydropyrimidine dehydrogenase family.</text>
</comment>
<dbReference type="Pfam" id="PF14697">
    <property type="entry name" value="Fer4_21"/>
    <property type="match status" value="1"/>
</dbReference>
<evidence type="ECO:0000256" key="12">
    <source>
        <dbReference type="ARBA" id="ARBA00049578"/>
    </source>
</evidence>
<evidence type="ECO:0000256" key="13">
    <source>
        <dbReference type="ARBA" id="ARBA00049714"/>
    </source>
</evidence>
<evidence type="ECO:0000313" key="16">
    <source>
        <dbReference type="EMBL" id="HGU53616.1"/>
    </source>
</evidence>
<reference evidence="16" key="1">
    <citation type="journal article" date="2020" name="mSystems">
        <title>Genome- and Community-Level Interaction Insights into Carbon Utilization and Element Cycling Functions of Hydrothermarchaeota in Hydrothermal Sediment.</title>
        <authorList>
            <person name="Zhou Z."/>
            <person name="Liu Y."/>
            <person name="Xu W."/>
            <person name="Pan J."/>
            <person name="Luo Z.H."/>
            <person name="Li M."/>
        </authorList>
    </citation>
    <scope>NUCLEOTIDE SEQUENCE [LARGE SCALE GENOMIC DNA]</scope>
    <source>
        <strain evidence="16">SpSt-61</strain>
    </source>
</reference>
<dbReference type="EC" id="1.3.1.1" evidence="14"/>
<dbReference type="GO" id="GO:0046872">
    <property type="term" value="F:metal ion binding"/>
    <property type="evidence" value="ECO:0007669"/>
    <property type="project" value="UniProtKB-KW"/>
</dbReference>
<organism evidence="16">
    <name type="scientific">Fervidobacterium pennivorans</name>
    <dbReference type="NCBI Taxonomy" id="93466"/>
    <lineage>
        <taxon>Bacteria</taxon>
        <taxon>Thermotogati</taxon>
        <taxon>Thermotogota</taxon>
        <taxon>Thermotogae</taxon>
        <taxon>Thermotogales</taxon>
        <taxon>Fervidobacteriaceae</taxon>
        <taxon>Fervidobacterium</taxon>
    </lineage>
</organism>
<sequence length="382" mass="41547">MNEIDLSIEFLGFRLRNPLIAAPGPLTRDYCSIAKIANAGIGAVITKTILLKPSVNPSPCLYRGHGFFLNTERCSTLSLDKWLTQELPKAAALSIPIIASIGMTPEEVAKLAKPIVAAGANMLELSIFTPYDDPTPMVKAVQMVKEKVDVPILVKLSCNVHDPVEFGEAVKEAGADALSAIDALKAGMNVDLRTGRPVLLEQGFGRISGEAIKPLALYHVAQLAYYVGLPIIGTGGVFSARDVIDMFYCGASAVGICTALIVYGPDIIKNILQDLRNMLYKLKISSLQDIKGKTLKWIDFPSNIEERREYEKRAWVGKQLTANIDIKLCTFCGRCKKICPYQAVDNYGNKFLVLKEKCQGCGLCVSLCPANAVTLENCDGML</sequence>
<dbReference type="PROSITE" id="PS51379">
    <property type="entry name" value="4FE4S_FER_2"/>
    <property type="match status" value="2"/>
</dbReference>
<comment type="cofactor">
    <cofactor evidence="1">
        <name>FMN</name>
        <dbReference type="ChEBI" id="CHEBI:58210"/>
    </cofactor>
</comment>
<evidence type="ECO:0000256" key="5">
    <source>
        <dbReference type="ARBA" id="ARBA00023002"/>
    </source>
</evidence>
<evidence type="ECO:0000256" key="1">
    <source>
        <dbReference type="ARBA" id="ARBA00001917"/>
    </source>
</evidence>
<dbReference type="PANTHER" id="PTHR43073">
    <property type="entry name" value="DIHYDROPYRIMIDINE DEHYDROGENASE [NADP(+)]"/>
    <property type="match status" value="1"/>
</dbReference>
<keyword evidence="6" id="KW-0408">Iron</keyword>
<dbReference type="InterPro" id="IPR017900">
    <property type="entry name" value="4Fe4S_Fe_S_CS"/>
</dbReference>
<comment type="subunit">
    <text evidence="13">Heterotetramer of 2 PreA and 2 PreT subunits.</text>
</comment>
<evidence type="ECO:0000256" key="6">
    <source>
        <dbReference type="ARBA" id="ARBA00023004"/>
    </source>
</evidence>
<comment type="pathway">
    <text evidence="2">Pyrimidine metabolism; UMP biosynthesis via de novo pathway.</text>
</comment>
<dbReference type="GO" id="GO:0051536">
    <property type="term" value="F:iron-sulfur cluster binding"/>
    <property type="evidence" value="ECO:0007669"/>
    <property type="project" value="UniProtKB-KW"/>
</dbReference>
<comment type="function">
    <text evidence="12">Involved in pyrimidine base degradation. Catalyzes physiologically the reduction of uracil to 5,6-dihydrouracil (DHU) by using NADH as a specific cosubstrate. It also catalyzes the reverse reaction and the reduction of thymine to 5,6-dihydrothymine (DHT).</text>
</comment>
<dbReference type="SUPFAM" id="SSF54862">
    <property type="entry name" value="4Fe-4S ferredoxins"/>
    <property type="match status" value="1"/>
</dbReference>
<dbReference type="GO" id="GO:0004152">
    <property type="term" value="F:dihydroorotate dehydrogenase activity"/>
    <property type="evidence" value="ECO:0007669"/>
    <property type="project" value="UniProtKB-ARBA"/>
</dbReference>
<dbReference type="PROSITE" id="PS00198">
    <property type="entry name" value="4FE4S_FER_1"/>
    <property type="match status" value="1"/>
</dbReference>
<dbReference type="GO" id="GO:0006210">
    <property type="term" value="P:thymine catabolic process"/>
    <property type="evidence" value="ECO:0007669"/>
    <property type="project" value="TreeGrafter"/>
</dbReference>
<evidence type="ECO:0000256" key="4">
    <source>
        <dbReference type="ARBA" id="ARBA00022723"/>
    </source>
</evidence>
<dbReference type="InterPro" id="IPR005720">
    <property type="entry name" value="Dihydroorotate_DH_cat"/>
</dbReference>
<dbReference type="GO" id="GO:0006212">
    <property type="term" value="P:uracil catabolic process"/>
    <property type="evidence" value="ECO:0007669"/>
    <property type="project" value="TreeGrafter"/>
</dbReference>
<feature type="domain" description="4Fe-4S ferredoxin-type" evidence="15">
    <location>
        <begin position="320"/>
        <end position="345"/>
    </location>
</feature>
<comment type="catalytic activity">
    <reaction evidence="11">
        <text>5,6-dihydrouracil + NAD(+) = uracil + NADH + H(+)</text>
        <dbReference type="Rhea" id="RHEA:20189"/>
        <dbReference type="ChEBI" id="CHEBI:15378"/>
        <dbReference type="ChEBI" id="CHEBI:15901"/>
        <dbReference type="ChEBI" id="CHEBI:17568"/>
        <dbReference type="ChEBI" id="CHEBI:57540"/>
        <dbReference type="ChEBI" id="CHEBI:57945"/>
        <dbReference type="EC" id="1.3.1.1"/>
    </reaction>
</comment>
<evidence type="ECO:0000256" key="11">
    <source>
        <dbReference type="ARBA" id="ARBA00048792"/>
    </source>
</evidence>
<comment type="caution">
    <text evidence="16">The sequence shown here is derived from an EMBL/GenBank/DDBJ whole genome shotgun (WGS) entry which is preliminary data.</text>
</comment>
<evidence type="ECO:0000256" key="2">
    <source>
        <dbReference type="ARBA" id="ARBA00004725"/>
    </source>
</evidence>
<proteinExistence type="inferred from homology"/>
<dbReference type="EMBL" id="DSZZ01000416">
    <property type="protein sequence ID" value="HGU53616.1"/>
    <property type="molecule type" value="Genomic_DNA"/>
</dbReference>